<feature type="region of interest" description="Disordered" evidence="1">
    <location>
        <begin position="35"/>
        <end position="71"/>
    </location>
</feature>
<evidence type="ECO:0000313" key="2">
    <source>
        <dbReference type="EMBL" id="KKP66594.1"/>
    </source>
</evidence>
<reference evidence="2 3" key="1">
    <citation type="journal article" date="2015" name="Nature">
        <title>rRNA introns, odd ribosomes, and small enigmatic genomes across a large radiation of phyla.</title>
        <authorList>
            <person name="Brown C.T."/>
            <person name="Hug L.A."/>
            <person name="Thomas B.C."/>
            <person name="Sharon I."/>
            <person name="Castelle C.J."/>
            <person name="Singh A."/>
            <person name="Wilkins M.J."/>
            <person name="Williams K.H."/>
            <person name="Banfield J.F."/>
        </authorList>
    </citation>
    <scope>NUCLEOTIDE SEQUENCE [LARGE SCALE GENOMIC DNA]</scope>
</reference>
<feature type="region of interest" description="Disordered" evidence="1">
    <location>
        <begin position="112"/>
        <end position="163"/>
    </location>
</feature>
<comment type="caution">
    <text evidence="2">The sequence shown here is derived from an EMBL/GenBank/DDBJ whole genome shotgun (WGS) entry which is preliminary data.</text>
</comment>
<proteinExistence type="predicted"/>
<dbReference type="EMBL" id="LBPX01000030">
    <property type="protein sequence ID" value="KKP66594.1"/>
    <property type="molecule type" value="Genomic_DNA"/>
</dbReference>
<evidence type="ECO:0000256" key="1">
    <source>
        <dbReference type="SAM" id="MobiDB-lite"/>
    </source>
</evidence>
<accession>A0A0G0BBA9</accession>
<sequence length="163" mass="18726">MAKGQLLEDTFEKLVELGQSTAKNTVKSVVSTLNPFSSSSKAEVGKSAQFEKATGKNPELSKNKNHTPVDFEKLKNKFQDKEKLKVEGLRNRLFQMVKNQDERLLIEKRQKEMEKKRQEVLAEQDKKRKEEEKRKQQAYSNVPRQKKAAGQQHAETKPATGKQ</sequence>
<name>A0A0G0BBA9_9BACT</name>
<feature type="compositionally biased region" description="Basic and acidic residues" evidence="1">
    <location>
        <begin position="112"/>
        <end position="135"/>
    </location>
</feature>
<organism evidence="2 3">
    <name type="scientific">Candidatus Roizmanbacteria bacterium GW2011_GWC2_35_12</name>
    <dbReference type="NCBI Taxonomy" id="1618485"/>
    <lineage>
        <taxon>Bacteria</taxon>
        <taxon>Candidatus Roizmaniibacteriota</taxon>
    </lineage>
</organism>
<protein>
    <submittedName>
        <fullName evidence="2">Uncharacterized protein</fullName>
    </submittedName>
</protein>
<feature type="compositionally biased region" description="Basic and acidic residues" evidence="1">
    <location>
        <begin position="59"/>
        <end position="71"/>
    </location>
</feature>
<gene>
    <name evidence="2" type="ORF">UR63_C0030G0003</name>
</gene>
<dbReference type="Proteomes" id="UP000034127">
    <property type="component" value="Unassembled WGS sequence"/>
</dbReference>
<dbReference type="AlphaFoldDB" id="A0A0G0BBA9"/>
<evidence type="ECO:0000313" key="3">
    <source>
        <dbReference type="Proteomes" id="UP000034127"/>
    </source>
</evidence>